<dbReference type="GO" id="GO:0046677">
    <property type="term" value="P:response to antibiotic"/>
    <property type="evidence" value="ECO:0007669"/>
    <property type="project" value="UniProtKB-KW"/>
</dbReference>
<evidence type="ECO:0000313" key="9">
    <source>
        <dbReference type="Proteomes" id="UP000292452"/>
    </source>
</evidence>
<dbReference type="PROSITE" id="PS50893">
    <property type="entry name" value="ABC_TRANSPORTER_2"/>
    <property type="match status" value="1"/>
</dbReference>
<evidence type="ECO:0000256" key="1">
    <source>
        <dbReference type="ARBA" id="ARBA00004202"/>
    </source>
</evidence>
<evidence type="ECO:0000256" key="6">
    <source>
        <dbReference type="ARBA" id="ARBA00023251"/>
    </source>
</evidence>
<dbReference type="InterPro" id="IPR017871">
    <property type="entry name" value="ABC_transporter-like_CS"/>
</dbReference>
<dbReference type="InterPro" id="IPR050763">
    <property type="entry name" value="ABC_transporter_ATP-binding"/>
</dbReference>
<dbReference type="NCBIfam" id="TIGR01189">
    <property type="entry name" value="ccmA"/>
    <property type="match status" value="1"/>
</dbReference>
<reference evidence="8 9" key="1">
    <citation type="submission" date="2019-02" db="EMBL/GenBank/DDBJ databases">
        <title>Draft Genome Sequence of Streptomyces sp. AM-2504, identified by 16S rRNA comparative analysis as a Streptomyces Kasugaensis strain.</title>
        <authorList>
            <person name="Napolioni V."/>
            <person name="Giuliodori A.M."/>
            <person name="Spurio R."/>
            <person name="Fabbretti A."/>
        </authorList>
    </citation>
    <scope>NUCLEOTIDE SEQUENCE [LARGE SCALE GENOMIC DNA]</scope>
    <source>
        <strain evidence="8 9">AM-2504</strain>
    </source>
</reference>
<protein>
    <submittedName>
        <fullName evidence="8">Heme ABC exporter ATP-binding protein CcmA</fullName>
    </submittedName>
</protein>
<dbReference type="SUPFAM" id="SSF52540">
    <property type="entry name" value="P-loop containing nucleoside triphosphate hydrolases"/>
    <property type="match status" value="1"/>
</dbReference>
<dbReference type="PANTHER" id="PTHR42711">
    <property type="entry name" value="ABC TRANSPORTER ATP-BINDING PROTEIN"/>
    <property type="match status" value="1"/>
</dbReference>
<gene>
    <name evidence="8" type="primary">ccmA</name>
    <name evidence="8" type="ORF">EYS09_13415</name>
</gene>
<dbReference type="InterPro" id="IPR003593">
    <property type="entry name" value="AAA+_ATPase"/>
</dbReference>
<dbReference type="PROSITE" id="PS00211">
    <property type="entry name" value="ABC_TRANSPORTER_1"/>
    <property type="match status" value="1"/>
</dbReference>
<dbReference type="PANTHER" id="PTHR42711:SF18">
    <property type="entry name" value="ABC TRANSPORTER, ATP-BINDING PROTEIN"/>
    <property type="match status" value="1"/>
</dbReference>
<keyword evidence="2" id="KW-0813">Transport</keyword>
<dbReference type="InterPro" id="IPR005895">
    <property type="entry name" value="ABC_transptr_haem_export_CcmA"/>
</dbReference>
<evidence type="ECO:0000313" key="8">
    <source>
        <dbReference type="EMBL" id="TBO59194.1"/>
    </source>
</evidence>
<accession>A0A4Q9HVI6</accession>
<comment type="subcellular location">
    <subcellularLocation>
        <location evidence="1">Cell membrane</location>
        <topology evidence="1">Peripheral membrane protein</topology>
    </subcellularLocation>
</comment>
<evidence type="ECO:0000256" key="3">
    <source>
        <dbReference type="ARBA" id="ARBA00022741"/>
    </source>
</evidence>
<dbReference type="CDD" id="cd03230">
    <property type="entry name" value="ABC_DR_subfamily_A"/>
    <property type="match status" value="1"/>
</dbReference>
<dbReference type="RefSeq" id="WP_131123359.1">
    <property type="nucleotide sequence ID" value="NZ_SIXH01000093.1"/>
</dbReference>
<evidence type="ECO:0000256" key="5">
    <source>
        <dbReference type="ARBA" id="ARBA00022840"/>
    </source>
</evidence>
<sequence>MLTVRNVSMSYRKAGTPVFTEADFTVAGGHLVPVLGANGAGKTTLLKILCGLITPTTGTVSVAGRDMVRRPAAARAHLGVSLYPERSFYFRLTCAQNLRYYASLRGLFGARAKREAADVLDRVGLSEQAGTPFMRLSLGQRKRLGLARALLGRPPLLLLDEPTANLDAENVARFHRILADHAEGGGSALFSTHNEDDVRTATGRFLQIGAGRVRHASAAGSPEPASSQEAR</sequence>
<dbReference type="AlphaFoldDB" id="A0A4Q9HVI6"/>
<dbReference type="GO" id="GO:0005524">
    <property type="term" value="F:ATP binding"/>
    <property type="evidence" value="ECO:0007669"/>
    <property type="project" value="UniProtKB-KW"/>
</dbReference>
<dbReference type="GO" id="GO:0016887">
    <property type="term" value="F:ATP hydrolysis activity"/>
    <property type="evidence" value="ECO:0007669"/>
    <property type="project" value="InterPro"/>
</dbReference>
<dbReference type="Pfam" id="PF00005">
    <property type="entry name" value="ABC_tran"/>
    <property type="match status" value="1"/>
</dbReference>
<keyword evidence="9" id="KW-1185">Reference proteome</keyword>
<keyword evidence="6" id="KW-0046">Antibiotic resistance</keyword>
<dbReference type="InterPro" id="IPR027417">
    <property type="entry name" value="P-loop_NTPase"/>
</dbReference>
<dbReference type="Gene3D" id="3.40.50.300">
    <property type="entry name" value="P-loop containing nucleotide triphosphate hydrolases"/>
    <property type="match status" value="1"/>
</dbReference>
<evidence type="ECO:0000259" key="7">
    <source>
        <dbReference type="PROSITE" id="PS50893"/>
    </source>
</evidence>
<keyword evidence="4" id="KW-0201">Cytochrome c-type biogenesis</keyword>
<dbReference type="GO" id="GO:0022857">
    <property type="term" value="F:transmembrane transporter activity"/>
    <property type="evidence" value="ECO:0007669"/>
    <property type="project" value="InterPro"/>
</dbReference>
<keyword evidence="5 8" id="KW-0067">ATP-binding</keyword>
<evidence type="ECO:0000256" key="2">
    <source>
        <dbReference type="ARBA" id="ARBA00022448"/>
    </source>
</evidence>
<dbReference type="SMART" id="SM00382">
    <property type="entry name" value="AAA"/>
    <property type="match status" value="1"/>
</dbReference>
<proteinExistence type="predicted"/>
<comment type="caution">
    <text evidence="8">The sequence shown here is derived from an EMBL/GenBank/DDBJ whole genome shotgun (WGS) entry which is preliminary data.</text>
</comment>
<name>A0A4Q9HVI6_STRKA</name>
<dbReference type="GO" id="GO:0005886">
    <property type="term" value="C:plasma membrane"/>
    <property type="evidence" value="ECO:0007669"/>
    <property type="project" value="UniProtKB-SubCell"/>
</dbReference>
<dbReference type="EMBL" id="SIXH01000093">
    <property type="protein sequence ID" value="TBO59194.1"/>
    <property type="molecule type" value="Genomic_DNA"/>
</dbReference>
<feature type="domain" description="ABC transporter" evidence="7">
    <location>
        <begin position="4"/>
        <end position="230"/>
    </location>
</feature>
<organism evidence="8 9">
    <name type="scientific">Streptomyces kasugaensis</name>
    <dbReference type="NCBI Taxonomy" id="1946"/>
    <lineage>
        <taxon>Bacteria</taxon>
        <taxon>Bacillati</taxon>
        <taxon>Actinomycetota</taxon>
        <taxon>Actinomycetes</taxon>
        <taxon>Kitasatosporales</taxon>
        <taxon>Streptomycetaceae</taxon>
        <taxon>Streptomyces</taxon>
    </lineage>
</organism>
<keyword evidence="3" id="KW-0547">Nucleotide-binding</keyword>
<dbReference type="GO" id="GO:0017004">
    <property type="term" value="P:cytochrome complex assembly"/>
    <property type="evidence" value="ECO:0007669"/>
    <property type="project" value="UniProtKB-KW"/>
</dbReference>
<evidence type="ECO:0000256" key="4">
    <source>
        <dbReference type="ARBA" id="ARBA00022748"/>
    </source>
</evidence>
<dbReference type="Proteomes" id="UP000292452">
    <property type="component" value="Unassembled WGS sequence"/>
</dbReference>
<dbReference type="InterPro" id="IPR003439">
    <property type="entry name" value="ABC_transporter-like_ATP-bd"/>
</dbReference>